<feature type="region of interest" description="Disordered" evidence="1">
    <location>
        <begin position="1"/>
        <end position="34"/>
    </location>
</feature>
<reference evidence="2 3" key="1">
    <citation type="submission" date="2023-09" db="EMBL/GenBank/DDBJ databases">
        <title>Multi-omics analysis of a traditional fermented food reveals byproduct-associated fungal strains for waste-to-food upcycling.</title>
        <authorList>
            <consortium name="Lawrence Berkeley National Laboratory"/>
            <person name="Rekdal V.M."/>
            <person name="Villalobos-Escobedo J.M."/>
            <person name="Rodriguez-Valeron N."/>
            <person name="Garcia M.O."/>
            <person name="Vasquez D.P."/>
            <person name="Damayanti I."/>
            <person name="Sorensen P.M."/>
            <person name="Baidoo E.E."/>
            <person name="De Carvalho A.C."/>
            <person name="Riley R."/>
            <person name="Lipzen A."/>
            <person name="He G."/>
            <person name="Yan M."/>
            <person name="Haridas S."/>
            <person name="Daum C."/>
            <person name="Yoshinaga Y."/>
            <person name="Ng V."/>
            <person name="Grigoriev I.V."/>
            <person name="Munk R."/>
            <person name="Nuraida L."/>
            <person name="Wijaya C.H."/>
            <person name="Morales P.-C."/>
            <person name="Keasling J.D."/>
        </authorList>
    </citation>
    <scope>NUCLEOTIDE SEQUENCE [LARGE SCALE GENOMIC DNA]</scope>
    <source>
        <strain evidence="2 3">FGSC 2613</strain>
    </source>
</reference>
<accession>A0ABR3DBE1</accession>
<evidence type="ECO:0000313" key="3">
    <source>
        <dbReference type="Proteomes" id="UP001451303"/>
    </source>
</evidence>
<sequence length="180" mass="20250">MHSDHAGPFQEAFGNGSQRNQEKGEGDMQRPVWPRDDPPTACLAQCYKQALDFSLHRDCLRFVLFFHFTSPFLRRELIRVHPSPHSCPLPIHASDSANRILGTCLLPLSGQVQPTCRIPHPKTFPQKSVAPIDPSVPHLRLSPPHSPVSPSHPPPPYELASEGVRILSHCGRRHWYLKSL</sequence>
<dbReference type="Proteomes" id="UP001451303">
    <property type="component" value="Unassembled WGS sequence"/>
</dbReference>
<dbReference type="EMBL" id="JAVLET010000005">
    <property type="protein sequence ID" value="KAL0470003.1"/>
    <property type="molecule type" value="Genomic_DNA"/>
</dbReference>
<keyword evidence="3" id="KW-1185">Reference proteome</keyword>
<evidence type="ECO:0000256" key="1">
    <source>
        <dbReference type="SAM" id="MobiDB-lite"/>
    </source>
</evidence>
<organism evidence="2 3">
    <name type="scientific">Neurospora intermedia</name>
    <dbReference type="NCBI Taxonomy" id="5142"/>
    <lineage>
        <taxon>Eukaryota</taxon>
        <taxon>Fungi</taxon>
        <taxon>Dikarya</taxon>
        <taxon>Ascomycota</taxon>
        <taxon>Pezizomycotina</taxon>
        <taxon>Sordariomycetes</taxon>
        <taxon>Sordariomycetidae</taxon>
        <taxon>Sordariales</taxon>
        <taxon>Sordariaceae</taxon>
        <taxon>Neurospora</taxon>
    </lineage>
</organism>
<protein>
    <submittedName>
        <fullName evidence="2">Uncharacterized protein</fullName>
    </submittedName>
</protein>
<comment type="caution">
    <text evidence="2">The sequence shown here is derived from an EMBL/GenBank/DDBJ whole genome shotgun (WGS) entry which is preliminary data.</text>
</comment>
<name>A0ABR3DBE1_NEUIN</name>
<evidence type="ECO:0000313" key="2">
    <source>
        <dbReference type="EMBL" id="KAL0470003.1"/>
    </source>
</evidence>
<feature type="compositionally biased region" description="Basic and acidic residues" evidence="1">
    <location>
        <begin position="20"/>
        <end position="34"/>
    </location>
</feature>
<gene>
    <name evidence="2" type="ORF">QR685DRAFT_306983</name>
</gene>
<proteinExistence type="predicted"/>